<gene>
    <name evidence="4" type="primary">TEDC1</name>
</gene>
<feature type="coiled-coil region" evidence="1">
    <location>
        <begin position="394"/>
        <end position="428"/>
    </location>
</feature>
<dbReference type="InterPro" id="IPR027996">
    <property type="entry name" value="TEDC1_dom"/>
</dbReference>
<dbReference type="FunCoup" id="A0A6P8RX00">
    <property type="interactions" value="459"/>
</dbReference>
<sequence length="458" mass="53033">MSRATNGRLKEAIAALCRVLSGLGVNPETFRQAKFNRPEATAEFWKLLCCLLKEVCGARTRDLNDENIDAQIRFVKSILWYYGYGNLDFYCLPYDGSQGSRELLLVFSWLLHTQHMLEKLLEVNKIRVGDEISVCTCDAIKTVRCKSNEEIASPFSQQGKTDIRYLQWLNGKLRFCWRTLHTVQLEEIALLHKIHLYTRGCHIDPNINHLSVTETDLLKQPENCNKLVKLLESENSRLKAYLEWKRLESVYWQWMESVLDCKLEEARSLQPQDSRNENNTLQIAGFCHGNIHTIGEVEKLNSSLVTLHDELQEIVSCRKLLWDEKVKAKEKEVPNMRDFCGTIMKIEQEVKKKTDLKYHCTHNKTEMHGSYRLVFKDVKAGFTRSVNRESGIHVIKATEVISELQRKEVKLEKELKKLQEECRKKLDGIAESMDGVICIPPPTKKQIHIEKRGKGDLT</sequence>
<dbReference type="Proteomes" id="UP000515159">
    <property type="component" value="Chromosome 7"/>
</dbReference>
<dbReference type="PANTHER" id="PTHR35076">
    <property type="entry name" value="TUBULIN EPSILON AND DELTA COMPLEX PROTEIN 1"/>
    <property type="match status" value="1"/>
</dbReference>
<dbReference type="GeneID" id="117364281"/>
<protein>
    <submittedName>
        <fullName evidence="4">Tubulin epsilon and delta complex protein 1 isoform X1</fullName>
    </submittedName>
</protein>
<dbReference type="OrthoDB" id="9906141at2759"/>
<evidence type="ECO:0000313" key="3">
    <source>
        <dbReference type="Proteomes" id="UP000515159"/>
    </source>
</evidence>
<dbReference type="InParanoid" id="A0A6P8RX00"/>
<reference evidence="4" key="1">
    <citation type="submission" date="2025-08" db="UniProtKB">
        <authorList>
            <consortium name="RefSeq"/>
        </authorList>
    </citation>
    <scope>IDENTIFICATION</scope>
</reference>
<accession>A0A6P8RX00</accession>
<keyword evidence="3" id="KW-1185">Reference proteome</keyword>
<dbReference type="Pfam" id="PF14970">
    <property type="entry name" value="TEDC1"/>
    <property type="match status" value="1"/>
</dbReference>
<dbReference type="InterPro" id="IPR043535">
    <property type="entry name" value="TEDC1"/>
</dbReference>
<organism evidence="3 4">
    <name type="scientific">Geotrypetes seraphini</name>
    <name type="common">Gaboon caecilian</name>
    <name type="synonym">Caecilia seraphini</name>
    <dbReference type="NCBI Taxonomy" id="260995"/>
    <lineage>
        <taxon>Eukaryota</taxon>
        <taxon>Metazoa</taxon>
        <taxon>Chordata</taxon>
        <taxon>Craniata</taxon>
        <taxon>Vertebrata</taxon>
        <taxon>Euteleostomi</taxon>
        <taxon>Amphibia</taxon>
        <taxon>Gymnophiona</taxon>
        <taxon>Geotrypetes</taxon>
    </lineage>
</organism>
<feature type="domain" description="Tubulin epsilon and delta complex protein 1" evidence="2">
    <location>
        <begin position="83"/>
        <end position="260"/>
    </location>
</feature>
<proteinExistence type="predicted"/>
<dbReference type="RefSeq" id="XP_033809206.1">
    <property type="nucleotide sequence ID" value="XM_033953315.1"/>
</dbReference>
<dbReference type="CTD" id="283643"/>
<evidence type="ECO:0000256" key="1">
    <source>
        <dbReference type="SAM" id="Coils"/>
    </source>
</evidence>
<evidence type="ECO:0000313" key="4">
    <source>
        <dbReference type="RefSeq" id="XP_033809206.1"/>
    </source>
</evidence>
<dbReference type="KEGG" id="gsh:117364281"/>
<keyword evidence="1" id="KW-0175">Coiled coil</keyword>
<dbReference type="PANTHER" id="PTHR35076:SF1">
    <property type="entry name" value="TUBULIN EPSILON AND DELTA COMPLEX PROTEIN 1"/>
    <property type="match status" value="1"/>
</dbReference>
<name>A0A6P8RX00_GEOSA</name>
<dbReference type="AlphaFoldDB" id="A0A6P8RX00"/>
<evidence type="ECO:0000259" key="2">
    <source>
        <dbReference type="Pfam" id="PF14970"/>
    </source>
</evidence>